<keyword evidence="3" id="KW-1185">Reference proteome</keyword>
<evidence type="ECO:0000313" key="2">
    <source>
        <dbReference type="EMBL" id="SMF95531.1"/>
    </source>
</evidence>
<dbReference type="PROSITE" id="PS50005">
    <property type="entry name" value="TPR"/>
    <property type="match status" value="1"/>
</dbReference>
<dbReference type="EMBL" id="FXAM01000001">
    <property type="protein sequence ID" value="SMF95531.1"/>
    <property type="molecule type" value="Genomic_DNA"/>
</dbReference>
<dbReference type="SUPFAM" id="SSF48452">
    <property type="entry name" value="TPR-like"/>
    <property type="match status" value="1"/>
</dbReference>
<dbReference type="RefSeq" id="WP_085213833.1">
    <property type="nucleotide sequence ID" value="NZ_FXAM01000001.1"/>
</dbReference>
<dbReference type="Proteomes" id="UP000192923">
    <property type="component" value="Unassembled WGS sequence"/>
</dbReference>
<organism evidence="2 3">
    <name type="scientific">Methylomagnum ishizawai</name>
    <dbReference type="NCBI Taxonomy" id="1760988"/>
    <lineage>
        <taxon>Bacteria</taxon>
        <taxon>Pseudomonadati</taxon>
        <taxon>Pseudomonadota</taxon>
        <taxon>Gammaproteobacteria</taxon>
        <taxon>Methylococcales</taxon>
        <taxon>Methylococcaceae</taxon>
        <taxon>Methylomagnum</taxon>
    </lineage>
</organism>
<dbReference type="Gene3D" id="1.25.40.10">
    <property type="entry name" value="Tetratricopeptide repeat domain"/>
    <property type="match status" value="1"/>
</dbReference>
<dbReference type="OrthoDB" id="7068557at2"/>
<sequence length="717" mass="80854">MNWQRWADQLRQTPRQAVADLLRGVADIAPFERVAAHEFLLAAMPRASRNVSQTLLGEPRSEVAETDADLPGLLDTGLSEWLLAQRQAPSPPARKLAAYAAQVCEALQWPLYFGLPQTRAALRSDRALWLSWLGSLTLSAYRDPEYDYWQALAARQDDDRLQFFWQSFVVEAGRLRSGRYLNLGLLALARLPLSEEDGLRNLRLQVQALINRYQRRKGWGVPAQEELAESLRGVMARNPCMSAANYRAFLTELLVPLGEDKTASVLSFLGLVQNGPRYGNASIPSNGDKLKPPGSSQETRQVIQIVRNSGSLIEAWNAIRPLLNAHEDYLHKSGDAYYFVRNLDRCARALCEKYPLRDPEVRDRLFQWIHLALRMDADNPRLWMLWELALRQADQPQRAQWVLWEMTRRFPDHLPCRVELARLLADSSDADDQAQADRLLRQVLRLDSKHLHAYSTLAQLAIRRQDWPEALDHAQQGLRIDPSDESSAVLLATAHARRNGPGDLQTAIDDLQRFVDRYPGNLNAEGYLGDLLRRQQWAAQGQLTPLEDKEAPTRPDTAPPETDAAWLTFAESIEAMLAVTATGDALAHGGDGDDRVLPLPQALRRAVARGLWDADVLDRYGAADQREFPLETRLWRYLQTLASGGASSERERAKQAVQAWLETEARSPTQDSPSWLPYLAQRWESLNTPADTALAVGADWLKDLLDRYQPLPAPLLA</sequence>
<gene>
    <name evidence="2" type="ORF">SAMN02949497_2896</name>
</gene>
<dbReference type="AlphaFoldDB" id="A0A1Y6CYW1"/>
<evidence type="ECO:0000256" key="1">
    <source>
        <dbReference type="PROSITE-ProRule" id="PRU00339"/>
    </source>
</evidence>
<accession>A0A1Y6CYW1</accession>
<protein>
    <submittedName>
        <fullName evidence="2">Uncharacterized protein</fullName>
    </submittedName>
</protein>
<reference evidence="2 3" key="1">
    <citation type="submission" date="2016-12" db="EMBL/GenBank/DDBJ databases">
        <authorList>
            <person name="Song W.-J."/>
            <person name="Kurnit D.M."/>
        </authorList>
    </citation>
    <scope>NUCLEOTIDE SEQUENCE [LARGE SCALE GENOMIC DNA]</scope>
    <source>
        <strain evidence="2 3">175</strain>
    </source>
</reference>
<proteinExistence type="predicted"/>
<dbReference type="InterPro" id="IPR011990">
    <property type="entry name" value="TPR-like_helical_dom_sf"/>
</dbReference>
<keyword evidence="1" id="KW-0802">TPR repeat</keyword>
<dbReference type="STRING" id="1760988.SAMN02949497_2896"/>
<feature type="repeat" description="TPR" evidence="1">
    <location>
        <begin position="451"/>
        <end position="484"/>
    </location>
</feature>
<name>A0A1Y6CYW1_9GAMM</name>
<evidence type="ECO:0000313" key="3">
    <source>
        <dbReference type="Proteomes" id="UP000192923"/>
    </source>
</evidence>
<dbReference type="InterPro" id="IPR019734">
    <property type="entry name" value="TPR_rpt"/>
</dbReference>